<accession>A0A0C9W1J0</accession>
<dbReference type="InterPro" id="IPR011989">
    <property type="entry name" value="ARM-like"/>
</dbReference>
<dbReference type="GO" id="GO:0007062">
    <property type="term" value="P:sister chromatid cohesion"/>
    <property type="evidence" value="ECO:0007669"/>
    <property type="project" value="UniProtKB-ARBA"/>
</dbReference>
<dbReference type="HOGENOM" id="CLU_003349_0_0_1"/>
<dbReference type="InterPro" id="IPR016024">
    <property type="entry name" value="ARM-type_fold"/>
</dbReference>
<feature type="compositionally biased region" description="Basic residues" evidence="1">
    <location>
        <begin position="119"/>
        <end position="129"/>
    </location>
</feature>
<dbReference type="PANTHER" id="PTHR11199">
    <property type="entry name" value="STROMAL ANTIGEN"/>
    <property type="match status" value="1"/>
</dbReference>
<feature type="compositionally biased region" description="Acidic residues" evidence="1">
    <location>
        <begin position="1266"/>
        <end position="1285"/>
    </location>
</feature>
<sequence>MSDTPGSPVPRRSQRDRKQVKPFASGSQSPNKRKRGSQQDADNELTELSEREDVEPEVNDEDEDADEENEDEEQDFSAPKPKKAAAASRKGKAKGKGPPPAKKPRTTKPAASKAPKPPKPTKPRARKAKAANGDFDATKMASDTKIAADNPIFNAILNPSAALQSTAEDFLDSLSQNAGAAQAELINCVLRACGCNDSVDADEVLDYDGVVDSLDNFTEGLKQENSPIYPLTSKLPAFKRFRASLSELIERLILAAAELGSLYTSDLITTLQTWVVAMSSSQIRSFRHTATVVALEVETALCQVAAAVEKEAEIVGRQREGERKRKANNKSTGVREKDLDGKAAEVRKRRTALAEYLKEIVDGVFVHRYRDLDPNIRAECVRAMGTWFKHYPAHFLDASYLRYVGWVLSDSSTPVRLEAVRALAAVYAQSEYVGSLTHFTERFKPRLLEMAGGDTELGVRTAVIGVLSAIDGHALLEDEERERMCLLVFDAEARVRKAVAGFVTGVWEELTEERLAVAAGRNKNKVGEKGKTRAGVKALAMSLVKWGKTLDRASEATEEESVLSGEGGGVPGRHVHPPSAVGVDPRGRTALAVEALWDEVEAISDWEGILDVLLLDHSAGRDEDIDGSDSLVESAKNGVEAAWRLLEVEESVLLEVLVASLRRAKAVSASAKKGEEETVVSDITRALIKGLPRLFIKYQTDETRISDVLLIPPLMNLDLYLEMRVMNAYTSLWDDVSKQFLSHSSQAVLTKAVSTIRHFMAATSLTNTNSTKILELEDELATQLRDAVAGREEIEVASFTEDEVLALGAVCARICALAGSRDICSWMEEDEGGKQSSAWDIVCALVERGRLGYKEEERMIEQGLHLLGLHIIWKTRGLPDAKDASPDSEKFRDTLREQRDSLLEKLVEYVVGQQSNTAEGVKRAAFQNLMNLHILFCPTQATSPDGQSLPTEVLALQLDEEVQHRCAGFIQASIEQYADLLEDGRTVEEEENDDDDSSDEEPAPTAKTEKRKGKTNAKAKVKSPVERSPPPPRFLLEQEYQFMATVSTFLRAIRAGAVHVQHSDILLANYGRLGPAFDLCTKVTIDVLREEGMYKENGETVVGVVKKALQESFALVLDGVVKGEEHTVGLAKQLASSFIIRGAQLAVVRRLDGQYIVKAHKELLKDIIKNISGYQTSKNKKRLNTAALFFKVLTPLLSAVESRDALSIKAYMDQLLNDAKIEIKPTAKMWEPQRAYEKKLVSIMHKAAGGKGRRAKGAKSAAVVTSDEESGPELDPQPEEVEEEAPPPSRPRPKPTPVVRRPPSPSPPQSEHQNTESDAEPLTELEEDEPQVTPKSRPRSRKANESQSPMKTPTAPLATTNGIQTTRSSRKRRRAEEEDEPEEEGAEASGEIDGAPSEDAPSTEETSPAQTSPTNEFVIRRKRARH</sequence>
<feature type="compositionally biased region" description="Pro residues" evidence="1">
    <location>
        <begin position="1286"/>
        <end position="1308"/>
    </location>
</feature>
<dbReference type="SUPFAM" id="SSF48371">
    <property type="entry name" value="ARM repeat"/>
    <property type="match status" value="2"/>
</dbReference>
<feature type="compositionally biased region" description="Acidic residues" evidence="1">
    <location>
        <begin position="988"/>
        <end position="1002"/>
    </location>
</feature>
<feature type="region of interest" description="Disordered" evidence="1">
    <location>
        <begin position="555"/>
        <end position="582"/>
    </location>
</feature>
<dbReference type="InterPro" id="IPR056396">
    <property type="entry name" value="HEAT_SCC3-SA"/>
</dbReference>
<dbReference type="GO" id="GO:0005634">
    <property type="term" value="C:nucleus"/>
    <property type="evidence" value="ECO:0007669"/>
    <property type="project" value="TreeGrafter"/>
</dbReference>
<dbReference type="GO" id="GO:0008278">
    <property type="term" value="C:cohesin complex"/>
    <property type="evidence" value="ECO:0007669"/>
    <property type="project" value="TreeGrafter"/>
</dbReference>
<reference evidence="3 4" key="1">
    <citation type="submission" date="2014-04" db="EMBL/GenBank/DDBJ databases">
        <title>Evolutionary Origins and Diversification of the Mycorrhizal Mutualists.</title>
        <authorList>
            <consortium name="DOE Joint Genome Institute"/>
            <consortium name="Mycorrhizal Genomics Consortium"/>
            <person name="Kohler A."/>
            <person name="Kuo A."/>
            <person name="Nagy L.G."/>
            <person name="Floudas D."/>
            <person name="Copeland A."/>
            <person name="Barry K.W."/>
            <person name="Cichocki N."/>
            <person name="Veneault-Fourrey C."/>
            <person name="LaButti K."/>
            <person name="Lindquist E.A."/>
            <person name="Lipzen A."/>
            <person name="Lundell T."/>
            <person name="Morin E."/>
            <person name="Murat C."/>
            <person name="Riley R."/>
            <person name="Ohm R."/>
            <person name="Sun H."/>
            <person name="Tunlid A."/>
            <person name="Henrissat B."/>
            <person name="Grigoriev I.V."/>
            <person name="Hibbett D.S."/>
            <person name="Martin F."/>
        </authorList>
    </citation>
    <scope>NUCLEOTIDE SEQUENCE [LARGE SCALE GENOMIC DNA]</scope>
    <source>
        <strain evidence="3 4">MD-312</strain>
    </source>
</reference>
<name>A0A0C9W1J0_9AGAM</name>
<organism evidence="3 4">
    <name type="scientific">Hydnomerulius pinastri MD-312</name>
    <dbReference type="NCBI Taxonomy" id="994086"/>
    <lineage>
        <taxon>Eukaryota</taxon>
        <taxon>Fungi</taxon>
        <taxon>Dikarya</taxon>
        <taxon>Basidiomycota</taxon>
        <taxon>Agaricomycotina</taxon>
        <taxon>Agaricomycetes</taxon>
        <taxon>Agaricomycetidae</taxon>
        <taxon>Boletales</taxon>
        <taxon>Boletales incertae sedis</taxon>
        <taxon>Leucogyrophana</taxon>
    </lineage>
</organism>
<gene>
    <name evidence="3" type="ORF">HYDPIDRAFT_28110</name>
</gene>
<evidence type="ECO:0000313" key="3">
    <source>
        <dbReference type="EMBL" id="KIJ64745.1"/>
    </source>
</evidence>
<dbReference type="EMBL" id="KN839845">
    <property type="protein sequence ID" value="KIJ64745.1"/>
    <property type="molecule type" value="Genomic_DNA"/>
</dbReference>
<dbReference type="PANTHER" id="PTHR11199:SF0">
    <property type="entry name" value="LD34181P-RELATED"/>
    <property type="match status" value="1"/>
</dbReference>
<evidence type="ECO:0000256" key="1">
    <source>
        <dbReference type="SAM" id="MobiDB-lite"/>
    </source>
</evidence>
<dbReference type="InterPro" id="IPR013721">
    <property type="entry name" value="STAG"/>
</dbReference>
<feature type="domain" description="SCD" evidence="2">
    <location>
        <begin position="365"/>
        <end position="450"/>
    </location>
</feature>
<feature type="compositionally biased region" description="Polar residues" evidence="1">
    <location>
        <begin position="1403"/>
        <end position="1415"/>
    </location>
</feature>
<evidence type="ECO:0000313" key="4">
    <source>
        <dbReference type="Proteomes" id="UP000053820"/>
    </source>
</evidence>
<dbReference type="Pfam" id="PF21581">
    <property type="entry name" value="SCD"/>
    <property type="match status" value="1"/>
</dbReference>
<feature type="compositionally biased region" description="Basic residues" evidence="1">
    <location>
        <begin position="1009"/>
        <end position="1021"/>
    </location>
</feature>
<protein>
    <recommendedName>
        <fullName evidence="2">SCD domain-containing protein</fullName>
    </recommendedName>
</protein>
<feature type="compositionally biased region" description="Acidic residues" evidence="1">
    <location>
        <begin position="41"/>
        <end position="75"/>
    </location>
</feature>
<keyword evidence="4" id="KW-1185">Reference proteome</keyword>
<dbReference type="Proteomes" id="UP000053820">
    <property type="component" value="Unassembled WGS sequence"/>
</dbReference>
<feature type="region of interest" description="Disordered" evidence="1">
    <location>
        <begin position="319"/>
        <end position="340"/>
    </location>
</feature>
<feature type="compositionally biased region" description="Acidic residues" evidence="1">
    <location>
        <begin position="1377"/>
        <end position="1386"/>
    </location>
</feature>
<feature type="compositionally biased region" description="Polar residues" evidence="1">
    <location>
        <begin position="1345"/>
        <end position="1366"/>
    </location>
</feature>
<dbReference type="Pfam" id="PF24571">
    <property type="entry name" value="HEAT_SCC3-SA"/>
    <property type="match status" value="1"/>
</dbReference>
<dbReference type="GO" id="GO:0003682">
    <property type="term" value="F:chromatin binding"/>
    <property type="evidence" value="ECO:0007669"/>
    <property type="project" value="TreeGrafter"/>
</dbReference>
<feature type="compositionally biased region" description="Acidic residues" evidence="1">
    <location>
        <begin position="1317"/>
        <end position="1330"/>
    </location>
</feature>
<dbReference type="Pfam" id="PF08514">
    <property type="entry name" value="STAG"/>
    <property type="match status" value="1"/>
</dbReference>
<feature type="region of interest" description="Disordered" evidence="1">
    <location>
        <begin position="986"/>
        <end position="1032"/>
    </location>
</feature>
<dbReference type="OrthoDB" id="498590at2759"/>
<dbReference type="PROSITE" id="PS51425">
    <property type="entry name" value="SCD"/>
    <property type="match status" value="1"/>
</dbReference>
<feature type="region of interest" description="Disordered" evidence="1">
    <location>
        <begin position="1247"/>
        <end position="1426"/>
    </location>
</feature>
<dbReference type="InterPro" id="IPR039662">
    <property type="entry name" value="Cohesin_Scc3/SA"/>
</dbReference>
<dbReference type="Gene3D" id="1.25.10.10">
    <property type="entry name" value="Leucine-rich Repeat Variant"/>
    <property type="match status" value="1"/>
</dbReference>
<evidence type="ECO:0000259" key="2">
    <source>
        <dbReference type="PROSITE" id="PS51425"/>
    </source>
</evidence>
<proteinExistence type="predicted"/>
<feature type="region of interest" description="Disordered" evidence="1">
    <location>
        <begin position="1"/>
        <end position="135"/>
    </location>
</feature>
<dbReference type="InterPro" id="IPR020839">
    <property type="entry name" value="SCD"/>
</dbReference>
<dbReference type="GO" id="GO:0000785">
    <property type="term" value="C:chromatin"/>
    <property type="evidence" value="ECO:0007669"/>
    <property type="project" value="TreeGrafter"/>
</dbReference>